<sequence length="92" mass="9978">MEWMLKVGGVASVPDCLTPVSTLRPGPNSRAGTVTAHGCRTRLRTRPSTKQLRSPERRHGSAGATLQFVELEKVGWLSAGFMSPAEEGYHES</sequence>
<keyword evidence="2" id="KW-1185">Reference proteome</keyword>
<evidence type="ECO:0000313" key="2">
    <source>
        <dbReference type="Proteomes" id="UP000284706"/>
    </source>
</evidence>
<gene>
    <name evidence="1" type="ORF">CVT26_015901</name>
</gene>
<organism evidence="1 2">
    <name type="scientific">Gymnopilus dilepis</name>
    <dbReference type="NCBI Taxonomy" id="231916"/>
    <lineage>
        <taxon>Eukaryota</taxon>
        <taxon>Fungi</taxon>
        <taxon>Dikarya</taxon>
        <taxon>Basidiomycota</taxon>
        <taxon>Agaricomycotina</taxon>
        <taxon>Agaricomycetes</taxon>
        <taxon>Agaricomycetidae</taxon>
        <taxon>Agaricales</taxon>
        <taxon>Agaricineae</taxon>
        <taxon>Hymenogastraceae</taxon>
        <taxon>Gymnopilus</taxon>
    </lineage>
</organism>
<evidence type="ECO:0000313" key="1">
    <source>
        <dbReference type="EMBL" id="PPQ77994.1"/>
    </source>
</evidence>
<accession>A0A409WHJ1</accession>
<comment type="caution">
    <text evidence="1">The sequence shown here is derived from an EMBL/GenBank/DDBJ whole genome shotgun (WGS) entry which is preliminary data.</text>
</comment>
<reference evidence="1 2" key="1">
    <citation type="journal article" date="2018" name="Evol. Lett.">
        <title>Horizontal gene cluster transfer increased hallucinogenic mushroom diversity.</title>
        <authorList>
            <person name="Reynolds H.T."/>
            <person name="Vijayakumar V."/>
            <person name="Gluck-Thaler E."/>
            <person name="Korotkin H.B."/>
            <person name="Matheny P.B."/>
            <person name="Slot J.C."/>
        </authorList>
    </citation>
    <scope>NUCLEOTIDE SEQUENCE [LARGE SCALE GENOMIC DNA]</scope>
    <source>
        <strain evidence="1 2">SRW20</strain>
    </source>
</reference>
<dbReference type="InParanoid" id="A0A409WHJ1"/>
<proteinExistence type="predicted"/>
<protein>
    <submittedName>
        <fullName evidence="1">Uncharacterized protein</fullName>
    </submittedName>
</protein>
<dbReference type="Proteomes" id="UP000284706">
    <property type="component" value="Unassembled WGS sequence"/>
</dbReference>
<name>A0A409WHJ1_9AGAR</name>
<dbReference type="EMBL" id="NHYE01005068">
    <property type="protein sequence ID" value="PPQ77994.1"/>
    <property type="molecule type" value="Genomic_DNA"/>
</dbReference>
<dbReference type="AlphaFoldDB" id="A0A409WHJ1"/>